<dbReference type="HAMAP" id="MF_00315">
    <property type="entry name" value="DXP_synth"/>
    <property type="match status" value="1"/>
</dbReference>
<evidence type="ECO:0000259" key="14">
    <source>
        <dbReference type="SMART" id="SM00861"/>
    </source>
</evidence>
<dbReference type="EC" id="2.2.1.7" evidence="6"/>
<dbReference type="Proteomes" id="UP000015453">
    <property type="component" value="Unassembled WGS sequence"/>
</dbReference>
<comment type="subunit">
    <text evidence="5">Homodimer.</text>
</comment>
<dbReference type="GO" id="GO:0016114">
    <property type="term" value="P:terpenoid biosynthetic process"/>
    <property type="evidence" value="ECO:0007669"/>
    <property type="project" value="InterPro"/>
</dbReference>
<dbReference type="GO" id="GO:0008661">
    <property type="term" value="F:1-deoxy-D-xylulose-5-phosphate synthase activity"/>
    <property type="evidence" value="ECO:0007669"/>
    <property type="project" value="UniProtKB-EC"/>
</dbReference>
<dbReference type="CDD" id="cd07033">
    <property type="entry name" value="TPP_PYR_DXS_TK_like"/>
    <property type="match status" value="1"/>
</dbReference>
<keyword evidence="10" id="KW-0784">Thiamine biosynthesis</keyword>
<dbReference type="SUPFAM" id="SSF52922">
    <property type="entry name" value="TK C-terminal domain-like"/>
    <property type="match status" value="1"/>
</dbReference>
<evidence type="ECO:0000256" key="12">
    <source>
        <dbReference type="ARBA" id="ARBA00023229"/>
    </source>
</evidence>
<dbReference type="GO" id="GO:0019288">
    <property type="term" value="P:isopentenyl diphosphate biosynthetic process, methylerythritol 4-phosphate pathway"/>
    <property type="evidence" value="ECO:0007669"/>
    <property type="project" value="UniProtKB-ARBA"/>
</dbReference>
<dbReference type="NCBIfam" id="TIGR00204">
    <property type="entry name" value="dxs"/>
    <property type="match status" value="1"/>
</dbReference>
<dbReference type="Pfam" id="PF02780">
    <property type="entry name" value="Transketolase_C"/>
    <property type="match status" value="1"/>
</dbReference>
<evidence type="ECO:0000256" key="9">
    <source>
        <dbReference type="ARBA" id="ARBA00022842"/>
    </source>
</evidence>
<dbReference type="NCBIfam" id="NF003933">
    <property type="entry name" value="PRK05444.2-2"/>
    <property type="match status" value="1"/>
</dbReference>
<feature type="compositionally biased region" description="Basic and acidic residues" evidence="13">
    <location>
        <begin position="1"/>
        <end position="11"/>
    </location>
</feature>
<dbReference type="PROSITE" id="PS00802">
    <property type="entry name" value="TRANSKETOLASE_2"/>
    <property type="match status" value="1"/>
</dbReference>
<reference evidence="15 16" key="1">
    <citation type="journal article" date="2013" name="BMC Genomics">
        <title>The miniature genome of a carnivorous plant Genlisea aurea contains a low number of genes and short non-coding sequences.</title>
        <authorList>
            <person name="Leushkin E.V."/>
            <person name="Sutormin R.A."/>
            <person name="Nabieva E.R."/>
            <person name="Penin A.A."/>
            <person name="Kondrashov A.S."/>
            <person name="Logacheva M.D."/>
        </authorList>
    </citation>
    <scope>NUCLEOTIDE SEQUENCE [LARGE SCALE GENOMIC DNA]</scope>
</reference>
<evidence type="ECO:0000256" key="7">
    <source>
        <dbReference type="ARBA" id="ARBA00022679"/>
    </source>
</evidence>
<keyword evidence="8" id="KW-0479">Metal-binding</keyword>
<dbReference type="OrthoDB" id="10266385at2759"/>
<evidence type="ECO:0000256" key="6">
    <source>
        <dbReference type="ARBA" id="ARBA00013150"/>
    </source>
</evidence>
<dbReference type="InterPro" id="IPR005475">
    <property type="entry name" value="Transketolase-like_Pyr-bd"/>
</dbReference>
<dbReference type="Pfam" id="PF02779">
    <property type="entry name" value="Transket_pyr"/>
    <property type="match status" value="1"/>
</dbReference>
<dbReference type="GO" id="GO:0009228">
    <property type="term" value="P:thiamine biosynthetic process"/>
    <property type="evidence" value="ECO:0007669"/>
    <property type="project" value="UniProtKB-KW"/>
</dbReference>
<evidence type="ECO:0000256" key="3">
    <source>
        <dbReference type="ARBA" id="ARBA00004980"/>
    </source>
</evidence>
<comment type="pathway">
    <text evidence="3">Metabolic intermediate biosynthesis; 1-deoxy-D-xylulose 5-phosphate biosynthesis; 1-deoxy-D-xylulose 5-phosphate from D-glyceraldehyde 3-phosphate and pyruvate: step 1/1.</text>
</comment>
<comment type="caution">
    <text evidence="15">The sequence shown here is derived from an EMBL/GenBank/DDBJ whole genome shotgun (WGS) entry which is preliminary data.</text>
</comment>
<proteinExistence type="inferred from homology"/>
<dbReference type="AlphaFoldDB" id="S8CZ47"/>
<comment type="cofactor">
    <cofactor evidence="2">
        <name>thiamine diphosphate</name>
        <dbReference type="ChEBI" id="CHEBI:58937"/>
    </cofactor>
</comment>
<evidence type="ECO:0000256" key="5">
    <source>
        <dbReference type="ARBA" id="ARBA00011738"/>
    </source>
</evidence>
<dbReference type="InterPro" id="IPR005477">
    <property type="entry name" value="Dxylulose-5-P_synthase"/>
</dbReference>
<evidence type="ECO:0000256" key="2">
    <source>
        <dbReference type="ARBA" id="ARBA00001964"/>
    </source>
</evidence>
<evidence type="ECO:0000256" key="13">
    <source>
        <dbReference type="SAM" id="MobiDB-lite"/>
    </source>
</evidence>
<evidence type="ECO:0000256" key="10">
    <source>
        <dbReference type="ARBA" id="ARBA00022977"/>
    </source>
</evidence>
<dbReference type="FunFam" id="3.40.50.970:FF:000005">
    <property type="entry name" value="1-deoxy-D-xylulose-5-phosphate synthase"/>
    <property type="match status" value="1"/>
</dbReference>
<keyword evidence="16" id="KW-1185">Reference proteome</keyword>
<dbReference type="Gene3D" id="3.40.50.970">
    <property type="match status" value="2"/>
</dbReference>
<evidence type="ECO:0000256" key="1">
    <source>
        <dbReference type="ARBA" id="ARBA00001946"/>
    </source>
</evidence>
<dbReference type="InterPro" id="IPR020826">
    <property type="entry name" value="Transketolase_BS"/>
</dbReference>
<accession>S8CZ47</accession>
<evidence type="ECO:0000256" key="11">
    <source>
        <dbReference type="ARBA" id="ARBA00023052"/>
    </source>
</evidence>
<comment type="similarity">
    <text evidence="4">Belongs to the transketolase family. DXPS subfamily.</text>
</comment>
<feature type="non-terminal residue" evidence="15">
    <location>
        <position position="1"/>
    </location>
</feature>
<dbReference type="FunFam" id="3.40.50.920:FF:000002">
    <property type="entry name" value="1-deoxy-D-xylulose-5-phosphate synthase"/>
    <property type="match status" value="1"/>
</dbReference>
<protein>
    <recommendedName>
        <fullName evidence="6">1-deoxy-D-xylulose-5-phosphate synthase</fullName>
        <ecNumber evidence="6">2.2.1.7</ecNumber>
    </recommendedName>
</protein>
<dbReference type="UniPathway" id="UPA00064">
    <property type="reaction ID" value="UER00091"/>
</dbReference>
<dbReference type="InterPro" id="IPR033248">
    <property type="entry name" value="Transketolase_C"/>
</dbReference>
<dbReference type="EMBL" id="AUSU01000696">
    <property type="protein sequence ID" value="EPS72779.1"/>
    <property type="molecule type" value="Genomic_DNA"/>
</dbReference>
<keyword evidence="9" id="KW-0460">Magnesium</keyword>
<dbReference type="PANTHER" id="PTHR43322">
    <property type="entry name" value="1-D-DEOXYXYLULOSE 5-PHOSPHATE SYNTHASE-RELATED"/>
    <property type="match status" value="1"/>
</dbReference>
<evidence type="ECO:0000256" key="4">
    <source>
        <dbReference type="ARBA" id="ARBA00011081"/>
    </source>
</evidence>
<dbReference type="CDD" id="cd02007">
    <property type="entry name" value="TPP_DXS"/>
    <property type="match status" value="1"/>
</dbReference>
<dbReference type="Pfam" id="PF13292">
    <property type="entry name" value="DXP_synthase_N"/>
    <property type="match status" value="1"/>
</dbReference>
<dbReference type="Gene3D" id="3.40.50.920">
    <property type="match status" value="1"/>
</dbReference>
<organism evidence="15 16">
    <name type="scientific">Genlisea aurea</name>
    <dbReference type="NCBI Taxonomy" id="192259"/>
    <lineage>
        <taxon>Eukaryota</taxon>
        <taxon>Viridiplantae</taxon>
        <taxon>Streptophyta</taxon>
        <taxon>Embryophyta</taxon>
        <taxon>Tracheophyta</taxon>
        <taxon>Spermatophyta</taxon>
        <taxon>Magnoliopsida</taxon>
        <taxon>eudicotyledons</taxon>
        <taxon>Gunneridae</taxon>
        <taxon>Pentapetalae</taxon>
        <taxon>asterids</taxon>
        <taxon>lamiids</taxon>
        <taxon>Lamiales</taxon>
        <taxon>Lentibulariaceae</taxon>
        <taxon>Genlisea</taxon>
    </lineage>
</organism>
<evidence type="ECO:0000256" key="8">
    <source>
        <dbReference type="ARBA" id="ARBA00022723"/>
    </source>
</evidence>
<dbReference type="PANTHER" id="PTHR43322:SF4">
    <property type="entry name" value="1-DEOXY-D-XYLULOSE-5-PHOSPHATE SYNTHASE 2, CHLOROPLASTIC-RELATED"/>
    <property type="match status" value="1"/>
</dbReference>
<keyword evidence="11" id="KW-0786">Thiamine pyrophosphate</keyword>
<evidence type="ECO:0000313" key="15">
    <source>
        <dbReference type="EMBL" id="EPS72779.1"/>
    </source>
</evidence>
<dbReference type="GO" id="GO:0046872">
    <property type="term" value="F:metal ion binding"/>
    <property type="evidence" value="ECO:0007669"/>
    <property type="project" value="UniProtKB-KW"/>
</dbReference>
<feature type="domain" description="Transketolase-like pyrimidine-binding" evidence="14">
    <location>
        <begin position="353"/>
        <end position="518"/>
    </location>
</feature>
<comment type="cofactor">
    <cofactor evidence="1">
        <name>Mg(2+)</name>
        <dbReference type="ChEBI" id="CHEBI:18420"/>
    </cofactor>
</comment>
<sequence length="674" mass="72131">EEGKIAVRDGGKNGGRKISYSGEKPATPLLDTINFPIHMKNLSIKDLEQLASELREEIVYTVAQTGGHLSSSLGVVELTVALHHVFNTPEDRLVWDVGHQAYGHKILTGRRSRMPTIRKTSGLAGFPKREESNYDAFGVGHSSTSISAGLGMAVGRDLLGKENNVIAVIGDGAMTAGQAYEAMNNAGFLDSNLIVILNDNKQVSLPTATLDGPAKPVGALSAALTKLQASPKFRLLREAAKNITKQIGSQTHEMAAKADEYARGMLSASGAMLFEELGLYYIGPVDGHNIDDLITVLEKVKSMPAPGPVLIHVVTEKGKGYPPAEAAPDRMHAGVVKFDPSTGKQKKEKTPTLSYTQYFAQGLIKEAESDDKIVAIHAAMGGGTGLNYFQKRFPERCFDVGIAEQHAVTFAAGLACEGLKPFCAIYSSFLQRGYDQVVHDVDLQKLPVRFAMDRAGLVGADGPTHCGAFDVAYMACLPNMVVMAPSDESELIHMVATAAAIDDRPSCFRFPRGNGVGAVLPPDNKGTPLQIGKGRVVMEGNHGVAILGYGTMLQQCLEAAEMLVAHGVTVTVADARFCKPLDTDLVRRLAKEHHTLITVEEGSIGGFGSHVCHFLSLAGILDGPLKFRSMVLPDRYIDHGAPADQMEAAGLSSRHICATVLSLVGRPMEAFKLQ</sequence>
<dbReference type="InterPro" id="IPR029061">
    <property type="entry name" value="THDP-binding"/>
</dbReference>
<gene>
    <name evidence="15" type="ORF">M569_01976</name>
</gene>
<name>S8CZ47_9LAMI</name>
<keyword evidence="7" id="KW-0808">Transferase</keyword>
<dbReference type="SUPFAM" id="SSF52518">
    <property type="entry name" value="Thiamin diphosphate-binding fold (THDP-binding)"/>
    <property type="match status" value="2"/>
</dbReference>
<dbReference type="SMART" id="SM00861">
    <property type="entry name" value="Transket_pyr"/>
    <property type="match status" value="1"/>
</dbReference>
<feature type="region of interest" description="Disordered" evidence="13">
    <location>
        <begin position="1"/>
        <end position="20"/>
    </location>
</feature>
<dbReference type="InterPro" id="IPR009014">
    <property type="entry name" value="Transketo_C/PFOR_II"/>
</dbReference>
<keyword evidence="12" id="KW-0414">Isoprene biosynthesis</keyword>
<evidence type="ECO:0000313" key="16">
    <source>
        <dbReference type="Proteomes" id="UP000015453"/>
    </source>
</evidence>